<comment type="cofactor">
    <cofactor evidence="2">
        <name>a divalent metal cation</name>
        <dbReference type="ChEBI" id="CHEBI:60240"/>
    </cofactor>
</comment>
<evidence type="ECO:0000256" key="2">
    <source>
        <dbReference type="RuleBase" id="RU362039"/>
    </source>
</evidence>
<dbReference type="AlphaFoldDB" id="A0A366EE18"/>
<dbReference type="RefSeq" id="WP_113867498.1">
    <property type="nucleotide sequence ID" value="NZ_BAABQN010000002.1"/>
</dbReference>
<comment type="similarity">
    <text evidence="1 2">Belongs to the metallophosphoesterase superfamily. YfcE family.</text>
</comment>
<dbReference type="Proteomes" id="UP000252254">
    <property type="component" value="Unassembled WGS sequence"/>
</dbReference>
<dbReference type="InterPro" id="IPR000979">
    <property type="entry name" value="Phosphodiesterase_MJ0936/Vps29"/>
</dbReference>
<evidence type="ECO:0000313" key="5">
    <source>
        <dbReference type="Proteomes" id="UP000252254"/>
    </source>
</evidence>
<dbReference type="InterPro" id="IPR029052">
    <property type="entry name" value="Metallo-depent_PP-like"/>
</dbReference>
<dbReference type="NCBIfam" id="TIGR00040">
    <property type="entry name" value="yfcE"/>
    <property type="match status" value="1"/>
</dbReference>
<dbReference type="GO" id="GO:0046872">
    <property type="term" value="F:metal ion binding"/>
    <property type="evidence" value="ECO:0007669"/>
    <property type="project" value="UniProtKB-KW"/>
</dbReference>
<dbReference type="InterPro" id="IPR024654">
    <property type="entry name" value="Calcineurin-like_PHP_lpxH"/>
</dbReference>
<evidence type="ECO:0000259" key="3">
    <source>
        <dbReference type="Pfam" id="PF12850"/>
    </source>
</evidence>
<dbReference type="InterPro" id="IPR011152">
    <property type="entry name" value="Pesterase_MJ0912"/>
</dbReference>
<dbReference type="GO" id="GO:0016791">
    <property type="term" value="F:phosphatase activity"/>
    <property type="evidence" value="ECO:0007669"/>
    <property type="project" value="TreeGrafter"/>
</dbReference>
<dbReference type="GO" id="GO:0005737">
    <property type="term" value="C:cytoplasm"/>
    <property type="evidence" value="ECO:0007669"/>
    <property type="project" value="TreeGrafter"/>
</dbReference>
<dbReference type="SUPFAM" id="SSF56300">
    <property type="entry name" value="Metallo-dependent phosphatases"/>
    <property type="match status" value="1"/>
</dbReference>
<dbReference type="EC" id="3.1.4.-" evidence="2"/>
<dbReference type="Gene3D" id="3.60.21.10">
    <property type="match status" value="1"/>
</dbReference>
<protein>
    <recommendedName>
        <fullName evidence="2">Phosphoesterase</fullName>
        <ecNumber evidence="2">3.1.4.-</ecNumber>
    </recommendedName>
</protein>
<dbReference type="InterPro" id="IPR050126">
    <property type="entry name" value="Ap4A_hydrolase"/>
</dbReference>
<reference evidence="4 5" key="1">
    <citation type="submission" date="2018-06" db="EMBL/GenBank/DDBJ databases">
        <title>Genomic Encyclopedia of Type Strains, Phase IV (KMG-IV): sequencing the most valuable type-strain genomes for metagenomic binning, comparative biology and taxonomic classification.</title>
        <authorList>
            <person name="Goeker M."/>
        </authorList>
    </citation>
    <scope>NUCLEOTIDE SEQUENCE [LARGE SCALE GENOMIC DNA]</scope>
    <source>
        <strain evidence="4 5">DSM 15140</strain>
    </source>
</reference>
<name>A0A366EE18_9BACI</name>
<keyword evidence="5" id="KW-1185">Reference proteome</keyword>
<gene>
    <name evidence="4" type="ORF">DES48_102427</name>
</gene>
<accession>A0A366EE18</accession>
<dbReference type="PIRSF" id="PIRSF000883">
    <property type="entry name" value="Pesterase_MJ0912"/>
    <property type="match status" value="1"/>
</dbReference>
<evidence type="ECO:0000256" key="1">
    <source>
        <dbReference type="ARBA" id="ARBA00008950"/>
    </source>
</evidence>
<dbReference type="EMBL" id="QNRI01000002">
    <property type="protein sequence ID" value="RBP00661.1"/>
    <property type="molecule type" value="Genomic_DNA"/>
</dbReference>
<feature type="domain" description="Calcineurin-like phosphoesterase" evidence="3">
    <location>
        <begin position="1"/>
        <end position="198"/>
    </location>
</feature>
<dbReference type="OrthoDB" id="9813918at2"/>
<dbReference type="PANTHER" id="PTHR42850">
    <property type="entry name" value="METALLOPHOSPHOESTERASE"/>
    <property type="match status" value="1"/>
</dbReference>
<keyword evidence="2" id="KW-0479">Metal-binding</keyword>
<organism evidence="4 5">
    <name type="scientific">Paraliobacillus ryukyuensis</name>
    <dbReference type="NCBI Taxonomy" id="200904"/>
    <lineage>
        <taxon>Bacteria</taxon>
        <taxon>Bacillati</taxon>
        <taxon>Bacillota</taxon>
        <taxon>Bacilli</taxon>
        <taxon>Bacillales</taxon>
        <taxon>Bacillaceae</taxon>
        <taxon>Paraliobacillus</taxon>
    </lineage>
</organism>
<sequence length="240" mass="26526">MRIAFISDIHGNATALEAVLADIKEKQIDQIVVLGDIAYRGPEPKHSIKLVQDLDATVIKGNADEWIVRGVQQGEVPDQALELMNQEREWAVSQLDQAEIDYLSNLPSDLSFIKEGVTIHGFHATPSSLFDVVLPSASDAEITDKLTKDTEADIYLYGHIHQAYIRPVDGKTIVNLGSVGLPFDGVTKASYAAIEINKNTVSASIERVDYDIEKTIQAYKDNNYPNIDMMEQILRTGKNG</sequence>
<dbReference type="STRING" id="200904.GCA_900168775_00684"/>
<proteinExistence type="inferred from homology"/>
<dbReference type="Pfam" id="PF12850">
    <property type="entry name" value="Metallophos_2"/>
    <property type="match status" value="1"/>
</dbReference>
<evidence type="ECO:0000313" key="4">
    <source>
        <dbReference type="EMBL" id="RBP00661.1"/>
    </source>
</evidence>
<dbReference type="PANTHER" id="PTHR42850:SF2">
    <property type="entry name" value="BLL5683 PROTEIN"/>
    <property type="match status" value="1"/>
</dbReference>
<comment type="caution">
    <text evidence="4">The sequence shown here is derived from an EMBL/GenBank/DDBJ whole genome shotgun (WGS) entry which is preliminary data.</text>
</comment>